<dbReference type="Proteomes" id="UP000813824">
    <property type="component" value="Unassembled WGS sequence"/>
</dbReference>
<feature type="transmembrane region" description="Helical" evidence="1">
    <location>
        <begin position="21"/>
        <end position="43"/>
    </location>
</feature>
<accession>A0A8K0UGK6</accession>
<name>A0A8K0UGK6_9AGAR</name>
<comment type="caution">
    <text evidence="2">The sequence shown here is derived from an EMBL/GenBank/DDBJ whole genome shotgun (WGS) entry which is preliminary data.</text>
</comment>
<feature type="transmembrane region" description="Helical" evidence="1">
    <location>
        <begin position="91"/>
        <end position="113"/>
    </location>
</feature>
<keyword evidence="3" id="KW-1185">Reference proteome</keyword>
<protein>
    <submittedName>
        <fullName evidence="2">Uncharacterized protein</fullName>
    </submittedName>
</protein>
<keyword evidence="1" id="KW-0472">Membrane</keyword>
<keyword evidence="1" id="KW-0812">Transmembrane</keyword>
<dbReference type="EMBL" id="JAEVFJ010000052">
    <property type="protein sequence ID" value="KAH8081306.1"/>
    <property type="molecule type" value="Genomic_DNA"/>
</dbReference>
<evidence type="ECO:0000313" key="3">
    <source>
        <dbReference type="Proteomes" id="UP000813824"/>
    </source>
</evidence>
<keyword evidence="1" id="KW-1133">Transmembrane helix</keyword>
<sequence>MDRPPSDEHPPSDALCVVRSAAGCVCSLSFTTIRFLSLVWLTFGRLNWLGSPGRSDSSTDEKTPGVRSLPGRPSVFSFTSHSLPFLKHSKLATISSDGGVLFFELLLLCFLNVGRQRSDGFRALLIVSGRSGNERRNVWTQNAFPLPFCPNVVCAAVHVCSSP</sequence>
<proteinExistence type="predicted"/>
<dbReference type="AlphaFoldDB" id="A0A8K0UGK6"/>
<gene>
    <name evidence="2" type="ORF">BXZ70DRAFT_633636</name>
</gene>
<organism evidence="2 3">
    <name type="scientific">Cristinia sonorae</name>
    <dbReference type="NCBI Taxonomy" id="1940300"/>
    <lineage>
        <taxon>Eukaryota</taxon>
        <taxon>Fungi</taxon>
        <taxon>Dikarya</taxon>
        <taxon>Basidiomycota</taxon>
        <taxon>Agaricomycotina</taxon>
        <taxon>Agaricomycetes</taxon>
        <taxon>Agaricomycetidae</taxon>
        <taxon>Agaricales</taxon>
        <taxon>Pleurotineae</taxon>
        <taxon>Stephanosporaceae</taxon>
        <taxon>Cristinia</taxon>
    </lineage>
</organism>
<evidence type="ECO:0000256" key="1">
    <source>
        <dbReference type="SAM" id="Phobius"/>
    </source>
</evidence>
<reference evidence="2" key="1">
    <citation type="journal article" date="2021" name="New Phytol.">
        <title>Evolutionary innovations through gain and loss of genes in the ectomycorrhizal Boletales.</title>
        <authorList>
            <person name="Wu G."/>
            <person name="Miyauchi S."/>
            <person name="Morin E."/>
            <person name="Kuo A."/>
            <person name="Drula E."/>
            <person name="Varga T."/>
            <person name="Kohler A."/>
            <person name="Feng B."/>
            <person name="Cao Y."/>
            <person name="Lipzen A."/>
            <person name="Daum C."/>
            <person name="Hundley H."/>
            <person name="Pangilinan J."/>
            <person name="Johnson J."/>
            <person name="Barry K."/>
            <person name="LaButti K."/>
            <person name="Ng V."/>
            <person name="Ahrendt S."/>
            <person name="Min B."/>
            <person name="Choi I.G."/>
            <person name="Park H."/>
            <person name="Plett J.M."/>
            <person name="Magnuson J."/>
            <person name="Spatafora J.W."/>
            <person name="Nagy L.G."/>
            <person name="Henrissat B."/>
            <person name="Grigoriev I.V."/>
            <person name="Yang Z.L."/>
            <person name="Xu J."/>
            <person name="Martin F.M."/>
        </authorList>
    </citation>
    <scope>NUCLEOTIDE SEQUENCE</scope>
    <source>
        <strain evidence="2">KKN 215</strain>
    </source>
</reference>
<evidence type="ECO:0000313" key="2">
    <source>
        <dbReference type="EMBL" id="KAH8081306.1"/>
    </source>
</evidence>